<keyword evidence="4 6" id="KW-0472">Membrane</keyword>
<evidence type="ECO:0000313" key="9">
    <source>
        <dbReference type="Proteomes" id="UP000095284"/>
    </source>
</evidence>
<dbReference type="Pfam" id="PF03062">
    <property type="entry name" value="MBOAT"/>
    <property type="match status" value="1"/>
</dbReference>
<dbReference type="PANTHER" id="PTHR13285:SF22">
    <property type="entry name" value="PROTEIN-CYSTEINE N-PALMITOYLTRANSFERASE HHAT"/>
    <property type="match status" value="1"/>
</dbReference>
<evidence type="ECO:0000256" key="3">
    <source>
        <dbReference type="ARBA" id="ARBA00022989"/>
    </source>
</evidence>
<evidence type="ECO:0000256" key="4">
    <source>
        <dbReference type="ARBA" id="ARBA00023136"/>
    </source>
</evidence>
<reference evidence="11" key="1">
    <citation type="submission" date="2016-11" db="UniProtKB">
        <authorList>
            <consortium name="WormBaseParasite"/>
        </authorList>
    </citation>
    <scope>IDENTIFICATION</scope>
</reference>
<feature type="transmembrane region" description="Helical" evidence="6">
    <location>
        <begin position="410"/>
        <end position="429"/>
    </location>
</feature>
<dbReference type="WBParaSite" id="BXY_1721400.1">
    <property type="protein sequence ID" value="BXY_1721400.1"/>
    <property type="gene ID" value="BXY_1721400"/>
</dbReference>
<evidence type="ECO:0000313" key="11">
    <source>
        <dbReference type="WBParaSite" id="BXY_1721400.1"/>
    </source>
</evidence>
<feature type="transmembrane region" description="Helical" evidence="6">
    <location>
        <begin position="38"/>
        <end position="56"/>
    </location>
</feature>
<evidence type="ECO:0000313" key="8">
    <source>
        <dbReference type="EMBL" id="CAG9098501.1"/>
    </source>
</evidence>
<feature type="transmembrane region" description="Helical" evidence="6">
    <location>
        <begin position="388"/>
        <end position="404"/>
    </location>
</feature>
<evidence type="ECO:0000313" key="10">
    <source>
        <dbReference type="Proteomes" id="UP000659654"/>
    </source>
</evidence>
<reference evidence="8" key="2">
    <citation type="submission" date="2020-08" db="EMBL/GenBank/DDBJ databases">
        <authorList>
            <person name="Kikuchi T."/>
        </authorList>
    </citation>
    <scope>NUCLEOTIDE SEQUENCE</scope>
    <source>
        <strain evidence="7">Ka4C1</strain>
    </source>
</reference>
<feature type="transmembrane region" description="Helical" evidence="6">
    <location>
        <begin position="491"/>
        <end position="510"/>
    </location>
</feature>
<organism evidence="9 11">
    <name type="scientific">Bursaphelenchus xylophilus</name>
    <name type="common">Pinewood nematode worm</name>
    <name type="synonym">Aphelenchoides xylophilus</name>
    <dbReference type="NCBI Taxonomy" id="6326"/>
    <lineage>
        <taxon>Eukaryota</taxon>
        <taxon>Metazoa</taxon>
        <taxon>Ecdysozoa</taxon>
        <taxon>Nematoda</taxon>
        <taxon>Chromadorea</taxon>
        <taxon>Rhabditida</taxon>
        <taxon>Tylenchina</taxon>
        <taxon>Tylenchomorpha</taxon>
        <taxon>Aphelenchoidea</taxon>
        <taxon>Aphelenchoididae</taxon>
        <taxon>Bursaphelenchus</taxon>
    </lineage>
</organism>
<dbReference type="GO" id="GO:0016409">
    <property type="term" value="F:palmitoyltransferase activity"/>
    <property type="evidence" value="ECO:0007669"/>
    <property type="project" value="TreeGrafter"/>
</dbReference>
<dbReference type="GO" id="GO:0005783">
    <property type="term" value="C:endoplasmic reticulum"/>
    <property type="evidence" value="ECO:0007669"/>
    <property type="project" value="TreeGrafter"/>
</dbReference>
<dbReference type="Proteomes" id="UP000659654">
    <property type="component" value="Unassembled WGS sequence"/>
</dbReference>
<dbReference type="Proteomes" id="UP000582659">
    <property type="component" value="Unassembled WGS sequence"/>
</dbReference>
<evidence type="ECO:0000313" key="7">
    <source>
        <dbReference type="EMBL" id="CAD5216007.1"/>
    </source>
</evidence>
<dbReference type="AlphaFoldDB" id="A0A1I7SVY4"/>
<dbReference type="SMR" id="A0A1I7SVY4"/>
<dbReference type="InterPro" id="IPR051085">
    <property type="entry name" value="MB_O-acyltransferase"/>
</dbReference>
<dbReference type="EMBL" id="CAJFCV020000002">
    <property type="protein sequence ID" value="CAG9098501.1"/>
    <property type="molecule type" value="Genomic_DNA"/>
</dbReference>
<gene>
    <name evidence="7" type="ORF">BXYJ_LOCUS4314</name>
</gene>
<keyword evidence="2 6" id="KW-0812">Transmembrane</keyword>
<keyword evidence="10" id="KW-1185">Reference proteome</keyword>
<dbReference type="OrthoDB" id="420606at2759"/>
<comment type="similarity">
    <text evidence="5">Belongs to the membrane-bound acyltransferase family. HHAT subfamily.</text>
</comment>
<feature type="transmembrane region" description="Helical" evidence="6">
    <location>
        <begin position="123"/>
        <end position="150"/>
    </location>
</feature>
<protein>
    <submittedName>
        <fullName evidence="7">(pine wood nematode) hypothetical protein</fullName>
    </submittedName>
</protein>
<name>A0A1I7SVY4_BURXY</name>
<feature type="transmembrane region" description="Helical" evidence="6">
    <location>
        <begin position="227"/>
        <end position="247"/>
    </location>
</feature>
<dbReference type="PANTHER" id="PTHR13285">
    <property type="entry name" value="ACYLTRANSFERASE"/>
    <property type="match status" value="1"/>
</dbReference>
<evidence type="ECO:0000256" key="1">
    <source>
        <dbReference type="ARBA" id="ARBA00004141"/>
    </source>
</evidence>
<evidence type="ECO:0000256" key="6">
    <source>
        <dbReference type="SAM" id="Phobius"/>
    </source>
</evidence>
<dbReference type="GO" id="GO:0016020">
    <property type="term" value="C:membrane"/>
    <property type="evidence" value="ECO:0007669"/>
    <property type="project" value="UniProtKB-SubCell"/>
</dbReference>
<feature type="transmembrane region" description="Helical" evidence="6">
    <location>
        <begin position="450"/>
        <end position="471"/>
    </location>
</feature>
<proteinExistence type="inferred from homology"/>
<dbReference type="eggNOG" id="KOG3860">
    <property type="taxonomic scope" value="Eukaryota"/>
</dbReference>
<evidence type="ECO:0000256" key="2">
    <source>
        <dbReference type="ARBA" id="ARBA00022692"/>
    </source>
</evidence>
<dbReference type="Proteomes" id="UP000095284">
    <property type="component" value="Unplaced"/>
</dbReference>
<feature type="transmembrane region" description="Helical" evidence="6">
    <location>
        <begin position="91"/>
        <end position="111"/>
    </location>
</feature>
<feature type="transmembrane region" description="Helical" evidence="6">
    <location>
        <begin position="309"/>
        <end position="333"/>
    </location>
</feature>
<dbReference type="EMBL" id="CAJFDI010000002">
    <property type="protein sequence ID" value="CAD5216007.1"/>
    <property type="molecule type" value="Genomic_DNA"/>
</dbReference>
<keyword evidence="3 6" id="KW-1133">Transmembrane helix</keyword>
<accession>A0A1I7SVY4</accession>
<feature type="transmembrane region" description="Helical" evidence="6">
    <location>
        <begin position="267"/>
        <end position="289"/>
    </location>
</feature>
<feature type="transmembrane region" description="Helical" evidence="6">
    <location>
        <begin position="162"/>
        <end position="179"/>
    </location>
</feature>
<evidence type="ECO:0000256" key="5">
    <source>
        <dbReference type="ARBA" id="ARBA00038268"/>
    </source>
</evidence>
<dbReference type="InterPro" id="IPR004299">
    <property type="entry name" value="MBOAT_fam"/>
</dbReference>
<comment type="subcellular location">
    <subcellularLocation>
        <location evidence="1">Membrane</location>
        <topology evidence="1">Multi-pass membrane protein</topology>
    </subcellularLocation>
</comment>
<sequence>MRHTAANNFYAQTMSSEAANGRRRVRKPLFEYPSLPEFPIYFLITLGALIYAWYCVYNASTKWTFRLGYPASISYLPIVGERYRDEFDWEWNRWAPLALSAFPFMILNSLVFNVTAQYFSERVWMISTIIVSMITSSVLFTPKLLIISLIQGTFVFFITHRFKKVWVVWMSSMPILYFVMHHTMTLSPDPFLVLLFVSYTLLSYVSFNIDQVKGFCRPEDKTFFDLYIRMLFYTFYNPYLVSLIVLYRDFEVQIRDRPKIQRDWKEILIFGVRLIFWISVIELMLRFFYFGAILSDANFAARLPKNEFVVLGMAIGNFFHLKYVIIFGIPSLFAKIDRMQPKDGPICIARVAMISKIWRGFDRGLYDFFKQYIFVPICAPTFTLPRKIFGVLVSYSFVLLWHGFQHHNIVWIVLNIIELFIEFSAKALYTVPFVKSWRESHLSDQNFRRILGIFQIVPYAFGLYSNFYFLGGSKVGWLFVERIFWEETVPVRWPFLLLIFCGYNYMHVTMEAEKWLTRKRNLKVE</sequence>